<feature type="region of interest" description="Disordered" evidence="5">
    <location>
        <begin position="88"/>
        <end position="110"/>
    </location>
</feature>
<evidence type="ECO:0000256" key="1">
    <source>
        <dbReference type="ARBA" id="ARBA00004496"/>
    </source>
</evidence>
<dbReference type="AlphaFoldDB" id="A0A6A7CAK0"/>
<dbReference type="PROSITE" id="PS50030">
    <property type="entry name" value="UBA"/>
    <property type="match status" value="1"/>
</dbReference>
<dbReference type="SUPFAM" id="SSF46934">
    <property type="entry name" value="UBA-like"/>
    <property type="match status" value="1"/>
</dbReference>
<feature type="region of interest" description="Disordered" evidence="5">
    <location>
        <begin position="123"/>
        <end position="231"/>
    </location>
</feature>
<dbReference type="EMBL" id="MU005958">
    <property type="protein sequence ID" value="KAF2864025.1"/>
    <property type="molecule type" value="Genomic_DNA"/>
</dbReference>
<dbReference type="InterPro" id="IPR001012">
    <property type="entry name" value="UBX_dom"/>
</dbReference>
<dbReference type="Pfam" id="PF22562">
    <property type="entry name" value="UBA_7"/>
    <property type="match status" value="1"/>
</dbReference>
<name>A0A6A7CAK0_9PEZI</name>
<dbReference type="GO" id="GO:0031397">
    <property type="term" value="P:negative regulation of protein ubiquitination"/>
    <property type="evidence" value="ECO:0007669"/>
    <property type="project" value="TreeGrafter"/>
</dbReference>
<dbReference type="PROSITE" id="PS00028">
    <property type="entry name" value="ZINC_FINGER_C2H2_1"/>
    <property type="match status" value="1"/>
</dbReference>
<proteinExistence type="predicted"/>
<evidence type="ECO:0000256" key="5">
    <source>
        <dbReference type="SAM" id="MobiDB-lite"/>
    </source>
</evidence>
<organism evidence="8 9">
    <name type="scientific">Piedraia hortae CBS 480.64</name>
    <dbReference type="NCBI Taxonomy" id="1314780"/>
    <lineage>
        <taxon>Eukaryota</taxon>
        <taxon>Fungi</taxon>
        <taxon>Dikarya</taxon>
        <taxon>Ascomycota</taxon>
        <taxon>Pezizomycotina</taxon>
        <taxon>Dothideomycetes</taxon>
        <taxon>Dothideomycetidae</taxon>
        <taxon>Capnodiales</taxon>
        <taxon>Piedraiaceae</taxon>
        <taxon>Piedraia</taxon>
    </lineage>
</organism>
<dbReference type="InterPro" id="IPR009060">
    <property type="entry name" value="UBA-like_sf"/>
</dbReference>
<keyword evidence="2" id="KW-0963">Cytoplasm</keyword>
<evidence type="ECO:0000313" key="9">
    <source>
        <dbReference type="Proteomes" id="UP000799421"/>
    </source>
</evidence>
<dbReference type="OrthoDB" id="10254930at2759"/>
<sequence>MATDLEQLVDMGFEKERANLALKKSGNLTGALDWLEKNADTSLEDLEEEEAAAAQAGDTADGAQAQSFVCNDCGKKLRNMNMAQFHAEKTGHDDFSESTEELAPLTEEEKKKKLEAMRAALAQKKAKQSVEDKLAEKRNEEIRKKHTKENDEAKELLQRKQQIKEAQQKKKEKQEDAEAKKRIKARIEADKAERKRKAEEEKAKRENPASMDPGAGAPRPSAVAAVQKSSSTASEARLRLQTLSGNVMKTFPADTTLFEVAHALEQENGTRATTFTVNFPKRVYSREDFGQTLKEAGFVPSAALIVQ</sequence>
<evidence type="ECO:0000259" key="6">
    <source>
        <dbReference type="PROSITE" id="PS50030"/>
    </source>
</evidence>
<reference evidence="8" key="1">
    <citation type="journal article" date="2020" name="Stud. Mycol.">
        <title>101 Dothideomycetes genomes: a test case for predicting lifestyles and emergence of pathogens.</title>
        <authorList>
            <person name="Haridas S."/>
            <person name="Albert R."/>
            <person name="Binder M."/>
            <person name="Bloem J."/>
            <person name="Labutti K."/>
            <person name="Salamov A."/>
            <person name="Andreopoulos B."/>
            <person name="Baker S."/>
            <person name="Barry K."/>
            <person name="Bills G."/>
            <person name="Bluhm B."/>
            <person name="Cannon C."/>
            <person name="Castanera R."/>
            <person name="Culley D."/>
            <person name="Daum C."/>
            <person name="Ezra D."/>
            <person name="Gonzalez J."/>
            <person name="Henrissat B."/>
            <person name="Kuo A."/>
            <person name="Liang C."/>
            <person name="Lipzen A."/>
            <person name="Lutzoni F."/>
            <person name="Magnuson J."/>
            <person name="Mondo S."/>
            <person name="Nolan M."/>
            <person name="Ohm R."/>
            <person name="Pangilinan J."/>
            <person name="Park H.-J."/>
            <person name="Ramirez L."/>
            <person name="Alfaro M."/>
            <person name="Sun H."/>
            <person name="Tritt A."/>
            <person name="Yoshinaga Y."/>
            <person name="Zwiers L.-H."/>
            <person name="Turgeon B."/>
            <person name="Goodwin S."/>
            <person name="Spatafora J."/>
            <person name="Crous P."/>
            <person name="Grigoriev I."/>
        </authorList>
    </citation>
    <scope>NUCLEOTIDE SEQUENCE</scope>
    <source>
        <strain evidence="8">CBS 480.64</strain>
    </source>
</reference>
<dbReference type="GO" id="GO:0005737">
    <property type="term" value="C:cytoplasm"/>
    <property type="evidence" value="ECO:0007669"/>
    <property type="project" value="UniProtKB-SubCell"/>
</dbReference>
<dbReference type="SUPFAM" id="SSF54236">
    <property type="entry name" value="Ubiquitin-like"/>
    <property type="match status" value="1"/>
</dbReference>
<evidence type="ECO:0000313" key="8">
    <source>
        <dbReference type="EMBL" id="KAF2864025.1"/>
    </source>
</evidence>
<dbReference type="PANTHER" id="PTHR46340">
    <property type="entry name" value="UBX DOMAIN-CONTAINING PROTEIN 1"/>
    <property type="match status" value="1"/>
</dbReference>
<dbReference type="CDD" id="cd01767">
    <property type="entry name" value="UBX"/>
    <property type="match status" value="1"/>
</dbReference>
<dbReference type="Gene3D" id="3.10.20.90">
    <property type="entry name" value="Phosphatidylinositol 3-kinase Catalytic Subunit, Chain A, domain 1"/>
    <property type="match status" value="1"/>
</dbReference>
<evidence type="ECO:0008006" key="10">
    <source>
        <dbReference type="Google" id="ProtNLM"/>
    </source>
</evidence>
<evidence type="ECO:0000256" key="4">
    <source>
        <dbReference type="SAM" id="Coils"/>
    </source>
</evidence>
<dbReference type="GO" id="GO:0005634">
    <property type="term" value="C:nucleus"/>
    <property type="evidence" value="ECO:0007669"/>
    <property type="project" value="TreeGrafter"/>
</dbReference>
<gene>
    <name evidence="8" type="ORF">K470DRAFT_209109</name>
</gene>
<feature type="coiled-coil region" evidence="4">
    <location>
        <begin position="32"/>
        <end position="66"/>
    </location>
</feature>
<dbReference type="InterPro" id="IPR015940">
    <property type="entry name" value="UBA"/>
</dbReference>
<dbReference type="InterPro" id="IPR029071">
    <property type="entry name" value="Ubiquitin-like_domsf"/>
</dbReference>
<dbReference type="GO" id="GO:0032435">
    <property type="term" value="P:negative regulation of proteasomal ubiquitin-dependent protein catabolic process"/>
    <property type="evidence" value="ECO:0007669"/>
    <property type="project" value="TreeGrafter"/>
</dbReference>
<dbReference type="GO" id="GO:1903094">
    <property type="term" value="P:negative regulation of protein K48-linked deubiquitination"/>
    <property type="evidence" value="ECO:0007669"/>
    <property type="project" value="TreeGrafter"/>
</dbReference>
<evidence type="ECO:0000256" key="3">
    <source>
        <dbReference type="ARBA" id="ARBA00023054"/>
    </source>
</evidence>
<feature type="compositionally biased region" description="Basic and acidic residues" evidence="5">
    <location>
        <begin position="128"/>
        <end position="207"/>
    </location>
</feature>
<accession>A0A6A7CAK0</accession>
<protein>
    <recommendedName>
        <fullName evidence="10">UBX domain-containing protein</fullName>
    </recommendedName>
</protein>
<keyword evidence="3 4" id="KW-0175">Coiled coil</keyword>
<dbReference type="InterPro" id="IPR013087">
    <property type="entry name" value="Znf_C2H2_type"/>
</dbReference>
<dbReference type="Proteomes" id="UP000799421">
    <property type="component" value="Unassembled WGS sequence"/>
</dbReference>
<dbReference type="Pfam" id="PF00789">
    <property type="entry name" value="UBX"/>
    <property type="match status" value="1"/>
</dbReference>
<comment type="subcellular location">
    <subcellularLocation>
        <location evidence="1">Cytoplasm</location>
    </subcellularLocation>
</comment>
<feature type="domain" description="UBX" evidence="7">
    <location>
        <begin position="247"/>
        <end position="306"/>
    </location>
</feature>
<dbReference type="Gene3D" id="1.10.8.10">
    <property type="entry name" value="DNA helicase RuvA subunit, C-terminal domain"/>
    <property type="match status" value="1"/>
</dbReference>
<evidence type="ECO:0000259" key="7">
    <source>
        <dbReference type="PROSITE" id="PS50033"/>
    </source>
</evidence>
<dbReference type="PROSITE" id="PS50033">
    <property type="entry name" value="UBX"/>
    <property type="match status" value="1"/>
</dbReference>
<dbReference type="PANTHER" id="PTHR46340:SF1">
    <property type="entry name" value="UBX DOMAIN-CONTAINING PROTEIN 1"/>
    <property type="match status" value="1"/>
</dbReference>
<keyword evidence="9" id="KW-1185">Reference proteome</keyword>
<evidence type="ECO:0000256" key="2">
    <source>
        <dbReference type="ARBA" id="ARBA00022490"/>
    </source>
</evidence>
<dbReference type="GO" id="GO:0036435">
    <property type="term" value="F:K48-linked polyubiquitin modification-dependent protein binding"/>
    <property type="evidence" value="ECO:0007669"/>
    <property type="project" value="TreeGrafter"/>
</dbReference>
<feature type="domain" description="UBA" evidence="6">
    <location>
        <begin position="1"/>
        <end position="38"/>
    </location>
</feature>